<keyword evidence="1" id="KW-1133">Transmembrane helix</keyword>
<protein>
    <recommendedName>
        <fullName evidence="4">General secretion pathway protein</fullName>
    </recommendedName>
</protein>
<dbReference type="AlphaFoldDB" id="A0A6M0CFZ2"/>
<reference evidence="2 3" key="1">
    <citation type="submission" date="2020-01" db="EMBL/GenBank/DDBJ databases">
        <title>Spongiivirga citrea KCTC 32990T.</title>
        <authorList>
            <person name="Wang G."/>
        </authorList>
    </citation>
    <scope>NUCLEOTIDE SEQUENCE [LARGE SCALE GENOMIC DNA]</scope>
    <source>
        <strain evidence="2 3">KCTC 32990</strain>
    </source>
</reference>
<proteinExistence type="predicted"/>
<keyword evidence="1" id="KW-0472">Membrane</keyword>
<accession>A0A6M0CFZ2</accession>
<sequence>MSSWLSYAKYCHRFCGIEHTDQGILALLIKQKKNTLDVDQRVEANEIEQLANKLPKKQHAFLTINTKQVLTKTIPKSGTISALLNEAFPNIAIDHFYYSFCEGATTTFISICRKEIVNDLVSSYQKEGIKVVQILLGPIGIKELTPFISGNLISNGFKTTIEDNDIKNIEKSESSEDFNYHINGLDISSQSLLAFSGALQSVLRKENANSNLVDRNNQVKTDYLQDRFFFVFSRVAIALLLGSLLINFFLFSYYFDGVNTLQQQAQTNTTNSGKLLELNEKVKRKQQLSENLLNAASSKSSKQIDEIITILPAAVVLEEINYQPLLRAIKNDSAINVKANEIFISGTTANKESFTAWVAMLESLNWIKSVLTSSYEEGNRTANFELILTINDEKK</sequence>
<evidence type="ECO:0000313" key="2">
    <source>
        <dbReference type="EMBL" id="NER16768.1"/>
    </source>
</evidence>
<comment type="caution">
    <text evidence="2">The sequence shown here is derived from an EMBL/GenBank/DDBJ whole genome shotgun (WGS) entry which is preliminary data.</text>
</comment>
<dbReference type="EMBL" id="JAABOQ010000002">
    <property type="protein sequence ID" value="NER16768.1"/>
    <property type="molecule type" value="Genomic_DNA"/>
</dbReference>
<dbReference type="Proteomes" id="UP000474296">
    <property type="component" value="Unassembled WGS sequence"/>
</dbReference>
<keyword evidence="1" id="KW-0812">Transmembrane</keyword>
<keyword evidence="3" id="KW-1185">Reference proteome</keyword>
<evidence type="ECO:0000256" key="1">
    <source>
        <dbReference type="SAM" id="Phobius"/>
    </source>
</evidence>
<feature type="transmembrane region" description="Helical" evidence="1">
    <location>
        <begin position="228"/>
        <end position="255"/>
    </location>
</feature>
<evidence type="ECO:0008006" key="4">
    <source>
        <dbReference type="Google" id="ProtNLM"/>
    </source>
</evidence>
<organism evidence="2 3">
    <name type="scientific">Spongiivirga citrea</name>
    <dbReference type="NCBI Taxonomy" id="1481457"/>
    <lineage>
        <taxon>Bacteria</taxon>
        <taxon>Pseudomonadati</taxon>
        <taxon>Bacteroidota</taxon>
        <taxon>Flavobacteriia</taxon>
        <taxon>Flavobacteriales</taxon>
        <taxon>Flavobacteriaceae</taxon>
        <taxon>Spongiivirga</taxon>
    </lineage>
</organism>
<name>A0A6M0CFZ2_9FLAO</name>
<gene>
    <name evidence="2" type="ORF">GWK10_06075</name>
</gene>
<evidence type="ECO:0000313" key="3">
    <source>
        <dbReference type="Proteomes" id="UP000474296"/>
    </source>
</evidence>